<dbReference type="AlphaFoldDB" id="B7Q441"/>
<dbReference type="OrthoDB" id="6475849at2759"/>
<dbReference type="VEuPathDB" id="VectorBase:ISCW010683"/>
<reference evidence="1 3" key="1">
    <citation type="submission" date="2008-03" db="EMBL/GenBank/DDBJ databases">
        <title>Annotation of Ixodes scapularis.</title>
        <authorList>
            <consortium name="Ixodes scapularis Genome Project Consortium"/>
            <person name="Caler E."/>
            <person name="Hannick L.I."/>
            <person name="Bidwell S."/>
            <person name="Joardar V."/>
            <person name="Thiagarajan M."/>
            <person name="Amedeo P."/>
            <person name="Galinsky K.J."/>
            <person name="Schobel S."/>
            <person name="Inman J."/>
            <person name="Hostetler J."/>
            <person name="Miller J."/>
            <person name="Hammond M."/>
            <person name="Megy K."/>
            <person name="Lawson D."/>
            <person name="Kodira C."/>
            <person name="Sutton G."/>
            <person name="Meyer J."/>
            <person name="Hill C.A."/>
            <person name="Birren B."/>
            <person name="Nene V."/>
            <person name="Collins F."/>
            <person name="Alarcon-Chaidez F."/>
            <person name="Wikel S."/>
            <person name="Strausberg R."/>
        </authorList>
    </citation>
    <scope>NUCLEOTIDE SEQUENCE [LARGE SCALE GENOMIC DNA]</scope>
    <source>
        <strain evidence="3">Wikel</strain>
        <strain evidence="1">Wikel colony</strain>
    </source>
</reference>
<proteinExistence type="predicted"/>
<dbReference type="HOGENOM" id="CLU_3126680_0_0_1"/>
<dbReference type="Proteomes" id="UP000001555">
    <property type="component" value="Unassembled WGS sequence"/>
</dbReference>
<dbReference type="MEROPS" id="M13.A31"/>
<organism>
    <name type="scientific">Ixodes scapularis</name>
    <name type="common">Black-legged tick</name>
    <name type="synonym">Deer tick</name>
    <dbReference type="NCBI Taxonomy" id="6945"/>
    <lineage>
        <taxon>Eukaryota</taxon>
        <taxon>Metazoa</taxon>
        <taxon>Ecdysozoa</taxon>
        <taxon>Arthropoda</taxon>
        <taxon>Chelicerata</taxon>
        <taxon>Arachnida</taxon>
        <taxon>Acari</taxon>
        <taxon>Parasitiformes</taxon>
        <taxon>Ixodida</taxon>
        <taxon>Ixodoidea</taxon>
        <taxon>Ixodidae</taxon>
        <taxon>Ixodinae</taxon>
        <taxon>Ixodes</taxon>
    </lineage>
</organism>
<accession>B7Q441</accession>
<dbReference type="VEuPathDB" id="VectorBase:ISCI010683"/>
<reference evidence="2" key="2">
    <citation type="submission" date="2020-05" db="UniProtKB">
        <authorList>
            <consortium name="EnsemblMetazoa"/>
        </authorList>
    </citation>
    <scope>IDENTIFICATION</scope>
    <source>
        <strain evidence="2">wikel</strain>
    </source>
</reference>
<dbReference type="VEuPathDB" id="VectorBase:ISCP_028131"/>
<protein>
    <submittedName>
        <fullName evidence="1 2">Endothelin-converting enzyme, putative</fullName>
    </submittedName>
</protein>
<dbReference type="SUPFAM" id="SSF55486">
    <property type="entry name" value="Metalloproteases ('zincins'), catalytic domain"/>
    <property type="match status" value="1"/>
</dbReference>
<gene>
    <name evidence="1" type="ORF">IscW_ISCW010683</name>
</gene>
<dbReference type="Gene3D" id="3.40.390.10">
    <property type="entry name" value="Collagenase (Catalytic Domain)"/>
    <property type="match status" value="1"/>
</dbReference>
<dbReference type="InterPro" id="IPR000718">
    <property type="entry name" value="Peptidase_M13"/>
</dbReference>
<dbReference type="GO" id="GO:0004222">
    <property type="term" value="F:metalloendopeptidase activity"/>
    <property type="evidence" value="ECO:0007669"/>
    <property type="project" value="InterPro"/>
</dbReference>
<sequence length="50" mass="5710">MCELSEGIEHGRLTSRTKCVVPLRHEANFAHAFKCYAGSRMNPEQKCSVW</sequence>
<evidence type="ECO:0000313" key="2">
    <source>
        <dbReference type="EnsemblMetazoa" id="ISCW010683-PA"/>
    </source>
</evidence>
<evidence type="ECO:0000313" key="3">
    <source>
        <dbReference type="Proteomes" id="UP000001555"/>
    </source>
</evidence>
<dbReference type="PROSITE" id="PS51885">
    <property type="entry name" value="NEPRILYSIN"/>
    <property type="match status" value="1"/>
</dbReference>
<dbReference type="InParanoid" id="B7Q441"/>
<dbReference type="PaxDb" id="6945-B7Q441"/>
<dbReference type="GO" id="GO:0006508">
    <property type="term" value="P:proteolysis"/>
    <property type="evidence" value="ECO:0007669"/>
    <property type="project" value="InterPro"/>
</dbReference>
<evidence type="ECO:0000313" key="1">
    <source>
        <dbReference type="EMBL" id="EEC13613.1"/>
    </source>
</evidence>
<dbReference type="EMBL" id="DS853332">
    <property type="protein sequence ID" value="EEC13613.1"/>
    <property type="molecule type" value="Genomic_DNA"/>
</dbReference>
<dbReference type="EMBL" id="ABJB010731553">
    <property type="status" value="NOT_ANNOTATED_CDS"/>
    <property type="molecule type" value="Genomic_DNA"/>
</dbReference>
<keyword evidence="3" id="KW-1185">Reference proteome</keyword>
<dbReference type="EnsemblMetazoa" id="ISCW010683-RA">
    <property type="protein sequence ID" value="ISCW010683-PA"/>
    <property type="gene ID" value="ISCW010683"/>
</dbReference>
<dbReference type="InterPro" id="IPR024079">
    <property type="entry name" value="MetalloPept_cat_dom_sf"/>
</dbReference>
<name>B7Q441_IXOSC</name>